<dbReference type="FunFam" id="2.30.22.10:FF:000001">
    <property type="entry name" value="Protein GrpE"/>
    <property type="match status" value="1"/>
</dbReference>
<evidence type="ECO:0000256" key="3">
    <source>
        <dbReference type="ARBA" id="ARBA00011738"/>
    </source>
</evidence>
<evidence type="ECO:0000313" key="15">
    <source>
        <dbReference type="EMBL" id="EDJ92531.1"/>
    </source>
</evidence>
<name>A0A0H3PGG3_HAEI3</name>
<dbReference type="NCBIfam" id="NF010748">
    <property type="entry name" value="PRK14150.1"/>
    <property type="match status" value="1"/>
</dbReference>
<proteinExistence type="inferred from homology"/>
<dbReference type="FunFam" id="3.90.20.20:FF:000001">
    <property type="entry name" value="Protein GrpE"/>
    <property type="match status" value="1"/>
</dbReference>
<evidence type="ECO:0000256" key="12">
    <source>
        <dbReference type="RuleBase" id="RU004478"/>
    </source>
</evidence>
<dbReference type="SUPFAM" id="SSF51064">
    <property type="entry name" value="Head domain of nucleotide exchange factor GrpE"/>
    <property type="match status" value="1"/>
</dbReference>
<feature type="transmembrane region" description="Helical" evidence="14">
    <location>
        <begin position="7"/>
        <end position="27"/>
    </location>
</feature>
<dbReference type="Gene3D" id="2.30.22.10">
    <property type="entry name" value="Head domain of nucleotide exchange factor GrpE"/>
    <property type="match status" value="1"/>
</dbReference>
<dbReference type="PANTHER" id="PTHR21237:SF23">
    <property type="entry name" value="GRPE PROTEIN HOMOLOG, MITOCHONDRIAL"/>
    <property type="match status" value="1"/>
</dbReference>
<dbReference type="GO" id="GO:0051087">
    <property type="term" value="F:protein-folding chaperone binding"/>
    <property type="evidence" value="ECO:0007669"/>
    <property type="project" value="InterPro"/>
</dbReference>
<keyword evidence="14" id="KW-1133">Transmembrane helix</keyword>
<evidence type="ECO:0000256" key="5">
    <source>
        <dbReference type="ARBA" id="ARBA00023016"/>
    </source>
</evidence>
<evidence type="ECO:0000256" key="2">
    <source>
        <dbReference type="ARBA" id="ARBA00009054"/>
    </source>
</evidence>
<dbReference type="HAMAP" id="MF_01151">
    <property type="entry name" value="GrpE"/>
    <property type="match status" value="1"/>
</dbReference>
<evidence type="ECO:0000256" key="8">
    <source>
        <dbReference type="ARBA" id="ARBA00072274"/>
    </source>
</evidence>
<dbReference type="Pfam" id="PF01025">
    <property type="entry name" value="GrpE"/>
    <property type="match status" value="1"/>
</dbReference>
<dbReference type="EMBL" id="AAZF01000006">
    <property type="protein sequence ID" value="EDJ92531.1"/>
    <property type="molecule type" value="Genomic_DNA"/>
</dbReference>
<evidence type="ECO:0000313" key="16">
    <source>
        <dbReference type="Proteomes" id="UP000003185"/>
    </source>
</evidence>
<comment type="function">
    <text evidence="7 10 11">Participates actively in the response to hyperosmotic and heat shock by preventing the aggregation of stress-denatured proteins, in association with DnaK and GrpE. It is the nucleotide exchange factor for DnaK and may function as a thermosensor. Unfolded proteins bind initially to DnaJ; upon interaction with the DnaJ-bound protein, DnaK hydrolyzes its bound ATP, resulting in the formation of a stable complex. GrpE releases ADP from DnaK; ATP binding to DnaK triggers the release of the substrate protein, thus completing the reaction cycle. Several rounds of ATP-dependent interactions between DnaJ, DnaK and GrpE are required for fully efficient folding.</text>
</comment>
<evidence type="ECO:0000256" key="6">
    <source>
        <dbReference type="ARBA" id="ARBA00023186"/>
    </source>
</evidence>
<keyword evidence="14" id="KW-0472">Membrane</keyword>
<comment type="caution">
    <text evidence="15">The sequence shown here is derived from an EMBL/GenBank/DDBJ whole genome shotgun (WGS) entry which is preliminary data.</text>
</comment>
<dbReference type="CDD" id="cd00446">
    <property type="entry name" value="GrpE"/>
    <property type="match status" value="1"/>
</dbReference>
<comment type="subcellular location">
    <subcellularLocation>
        <location evidence="1 10">Cytoplasm</location>
    </subcellularLocation>
</comment>
<reference evidence="15 16" key="1">
    <citation type="journal article" date="2007" name="Genome Biol.">
        <title>Characterization and modeling of the Haemophilus influenzae core and supragenomes based on the complete genomic sequences of Rd and 12 clinical nontypeable strains.</title>
        <authorList>
            <person name="Hogg J.S."/>
            <person name="Hu F.Z."/>
            <person name="Janto B."/>
            <person name="Boissy R."/>
            <person name="Hayes J."/>
            <person name="Keefe R."/>
            <person name="Post J.C."/>
            <person name="Ehrlich G.D."/>
        </authorList>
    </citation>
    <scope>NUCLEOTIDE SEQUENCE [LARGE SCALE GENOMIC DNA]</scope>
    <source>
        <strain evidence="16">NTHi 3655</strain>
    </source>
</reference>
<evidence type="ECO:0000256" key="13">
    <source>
        <dbReference type="SAM" id="Coils"/>
    </source>
</evidence>
<keyword evidence="14" id="KW-0812">Transmembrane</keyword>
<dbReference type="PANTHER" id="PTHR21237">
    <property type="entry name" value="GRPE PROTEIN"/>
    <property type="match status" value="1"/>
</dbReference>
<evidence type="ECO:0000256" key="9">
    <source>
        <dbReference type="ARBA" id="ARBA00076414"/>
    </source>
</evidence>
<dbReference type="PRINTS" id="PR00773">
    <property type="entry name" value="GRPEPROTEIN"/>
</dbReference>
<comment type="similarity">
    <text evidence="2 10 12">Belongs to the GrpE family.</text>
</comment>
<keyword evidence="6 10" id="KW-0143">Chaperone</keyword>
<evidence type="ECO:0000256" key="1">
    <source>
        <dbReference type="ARBA" id="ARBA00004496"/>
    </source>
</evidence>
<dbReference type="InterPro" id="IPR009012">
    <property type="entry name" value="GrpE_head"/>
</dbReference>
<dbReference type="GO" id="GO:0000774">
    <property type="term" value="F:adenyl-nucleotide exchange factor activity"/>
    <property type="evidence" value="ECO:0007669"/>
    <property type="project" value="InterPro"/>
</dbReference>
<protein>
    <recommendedName>
        <fullName evidence="8 10">Protein GrpE</fullName>
    </recommendedName>
    <alternativeName>
        <fullName evidence="9 10">HSP-70 cofactor</fullName>
    </alternativeName>
</protein>
<evidence type="ECO:0000256" key="11">
    <source>
        <dbReference type="RuleBase" id="RU000639"/>
    </source>
</evidence>
<dbReference type="GO" id="GO:0051082">
    <property type="term" value="F:unfolded protein binding"/>
    <property type="evidence" value="ECO:0007669"/>
    <property type="project" value="TreeGrafter"/>
</dbReference>
<dbReference type="AlphaFoldDB" id="A0A0H3PGG3"/>
<feature type="coiled-coil region" evidence="13">
    <location>
        <begin position="72"/>
        <end position="103"/>
    </location>
</feature>
<evidence type="ECO:0000256" key="14">
    <source>
        <dbReference type="SAM" id="Phobius"/>
    </source>
</evidence>
<keyword evidence="13" id="KW-0175">Coiled coil</keyword>
<evidence type="ECO:0000256" key="4">
    <source>
        <dbReference type="ARBA" id="ARBA00022490"/>
    </source>
</evidence>
<dbReference type="InterPro" id="IPR013805">
    <property type="entry name" value="GrpE_CC"/>
</dbReference>
<dbReference type="GO" id="GO:0042803">
    <property type="term" value="F:protein homodimerization activity"/>
    <property type="evidence" value="ECO:0007669"/>
    <property type="project" value="InterPro"/>
</dbReference>
<dbReference type="InterPro" id="IPR000740">
    <property type="entry name" value="GrpE"/>
</dbReference>
<sequence length="234" mass="26567">MIHKMTALEFNIFVIISFFATLCPITINQFCFTEKKMSEQEQKVKNPEVENQEEVVVEETQQAEHSQEFDPLEEAIARVQELEEQLKTQIEEATNKEQDILLRSRAEIENLRRRTEQDVEKAHKFALEKFSKDILNTIDNLERALATPANKEDESVKALFDGVELTLKELVSTVGRFGVEAVGVVGEAFNPDLHQAISMQPAEGFETNQISVVLQKGYTLNGRVIRPAMVMVAT</sequence>
<keyword evidence="5 10" id="KW-0346">Stress response</keyword>
<dbReference type="SUPFAM" id="SSF58014">
    <property type="entry name" value="Coiled-coil domain of nucleotide exchange factor GrpE"/>
    <property type="match status" value="1"/>
</dbReference>
<evidence type="ECO:0000256" key="7">
    <source>
        <dbReference type="ARBA" id="ARBA00053401"/>
    </source>
</evidence>
<comment type="subunit">
    <text evidence="3 10">Homodimer.</text>
</comment>
<dbReference type="Gene3D" id="3.90.20.20">
    <property type="match status" value="1"/>
</dbReference>
<keyword evidence="4 10" id="KW-0963">Cytoplasm</keyword>
<dbReference type="PROSITE" id="PS01071">
    <property type="entry name" value="GRPE"/>
    <property type="match status" value="1"/>
</dbReference>
<evidence type="ECO:0000256" key="10">
    <source>
        <dbReference type="HAMAP-Rule" id="MF_01151"/>
    </source>
</evidence>
<organism evidence="15 16">
    <name type="scientific">Haemophilus influenzae (strain NTHi 3655)</name>
    <dbReference type="NCBI Taxonomy" id="375177"/>
    <lineage>
        <taxon>Bacteria</taxon>
        <taxon>Pseudomonadati</taxon>
        <taxon>Pseudomonadota</taxon>
        <taxon>Gammaproteobacteria</taxon>
        <taxon>Pasteurellales</taxon>
        <taxon>Pasteurellaceae</taxon>
        <taxon>Haemophilus</taxon>
    </lineage>
</organism>
<gene>
    <name evidence="10" type="primary">grpE</name>
    <name evidence="15" type="ORF">CGSHi3655_04020</name>
</gene>
<dbReference type="GO" id="GO:0006457">
    <property type="term" value="P:protein folding"/>
    <property type="evidence" value="ECO:0007669"/>
    <property type="project" value="InterPro"/>
</dbReference>
<dbReference type="Proteomes" id="UP000003185">
    <property type="component" value="Unassembled WGS sequence"/>
</dbReference>
<dbReference type="NCBIfam" id="NF010738">
    <property type="entry name" value="PRK14140.1"/>
    <property type="match status" value="1"/>
</dbReference>
<dbReference type="GO" id="GO:0005829">
    <property type="term" value="C:cytosol"/>
    <property type="evidence" value="ECO:0007669"/>
    <property type="project" value="TreeGrafter"/>
</dbReference>
<accession>A0A0H3PGG3</accession>